<evidence type="ECO:0000313" key="2">
    <source>
        <dbReference type="EMBL" id="KAK9801384.1"/>
    </source>
</evidence>
<proteinExistence type="predicted"/>
<dbReference type="Proteomes" id="UP001465755">
    <property type="component" value="Unassembled WGS sequence"/>
</dbReference>
<feature type="compositionally biased region" description="Low complexity" evidence="1">
    <location>
        <begin position="72"/>
        <end position="91"/>
    </location>
</feature>
<gene>
    <name evidence="2" type="ORF">WJX73_003746</name>
</gene>
<feature type="region of interest" description="Disordered" evidence="1">
    <location>
        <begin position="44"/>
        <end position="141"/>
    </location>
</feature>
<comment type="caution">
    <text evidence="2">The sequence shown here is derived from an EMBL/GenBank/DDBJ whole genome shotgun (WGS) entry which is preliminary data.</text>
</comment>
<evidence type="ECO:0000256" key="1">
    <source>
        <dbReference type="SAM" id="MobiDB-lite"/>
    </source>
</evidence>
<feature type="compositionally biased region" description="Polar residues" evidence="1">
    <location>
        <begin position="46"/>
        <end position="57"/>
    </location>
</feature>
<dbReference type="EMBL" id="JALJOQ010000076">
    <property type="protein sequence ID" value="KAK9801384.1"/>
    <property type="molecule type" value="Genomic_DNA"/>
</dbReference>
<name>A0AAW1P0T5_9CHLO</name>
<keyword evidence="3" id="KW-1185">Reference proteome</keyword>
<feature type="compositionally biased region" description="Polar residues" evidence="1">
    <location>
        <begin position="120"/>
        <end position="131"/>
    </location>
</feature>
<protein>
    <submittedName>
        <fullName evidence="2">Uncharacterized protein</fullName>
    </submittedName>
</protein>
<accession>A0AAW1P0T5</accession>
<sequence length="325" mass="34480">MDKGLDLISAIGRAAVGLSRTSMEAANMAGNSVDEAVEQFLAGWTGTPSPVKGQSQAAAGRQRPPAGDGRARPSPQAQRRSSSGRQSNASPEARVWGESIRQGTGGSAAPNQELPARLETASSPSDEQSNLGAEKHSPELRQELRKVRADLKKLKKTCSTPHSENVLLREKVKLSLTRDQTADQMRGQVEVLLAQKSELAFQKLQLELNNERLQAQTMRLLSIIDVCMGGQPPCPADCLSPSRSCDGWSDLSNVASPAQGTAEDACGSPAWAISAARRSSWGDGLLLKEQHEGSANTLLQSASVTVSPAKKPNAQLTLQSRAASL</sequence>
<reference evidence="2 3" key="1">
    <citation type="journal article" date="2024" name="Nat. Commun.">
        <title>Phylogenomics reveals the evolutionary origins of lichenization in chlorophyte algae.</title>
        <authorList>
            <person name="Puginier C."/>
            <person name="Libourel C."/>
            <person name="Otte J."/>
            <person name="Skaloud P."/>
            <person name="Haon M."/>
            <person name="Grisel S."/>
            <person name="Petersen M."/>
            <person name="Berrin J.G."/>
            <person name="Delaux P.M."/>
            <person name="Dal Grande F."/>
            <person name="Keller J."/>
        </authorList>
    </citation>
    <scope>NUCLEOTIDE SEQUENCE [LARGE SCALE GENOMIC DNA]</scope>
    <source>
        <strain evidence="2 3">SAG 2036</strain>
    </source>
</reference>
<dbReference type="AlphaFoldDB" id="A0AAW1P0T5"/>
<evidence type="ECO:0000313" key="3">
    <source>
        <dbReference type="Proteomes" id="UP001465755"/>
    </source>
</evidence>
<organism evidence="2 3">
    <name type="scientific">Symbiochloris irregularis</name>
    <dbReference type="NCBI Taxonomy" id="706552"/>
    <lineage>
        <taxon>Eukaryota</taxon>
        <taxon>Viridiplantae</taxon>
        <taxon>Chlorophyta</taxon>
        <taxon>core chlorophytes</taxon>
        <taxon>Trebouxiophyceae</taxon>
        <taxon>Trebouxiales</taxon>
        <taxon>Trebouxiaceae</taxon>
        <taxon>Symbiochloris</taxon>
    </lineage>
</organism>